<gene>
    <name evidence="1" type="ORF">Ciccas_010805</name>
</gene>
<name>A0ABD2PUQ3_9PLAT</name>
<proteinExistence type="predicted"/>
<comment type="caution">
    <text evidence="1">The sequence shown here is derived from an EMBL/GenBank/DDBJ whole genome shotgun (WGS) entry which is preliminary data.</text>
</comment>
<sequence>VHIALALDSCVRPGTVLAIIAQGVSMDLSNETVEDLLHTKCIVLDRFVNLHTQYKELRRLDENGKLVRRKSQVHHALERRSSRYSFCDISHLVSVGLAIRETWQVASKKISQALADVVVEPLHQVGVNNWSLYWPHIANAETVRNTGVNWPKCCVNFQLKQLHLNYSFDAANMLQRTKSISYVRLRSGTVNHSCSALGCCQFSH</sequence>
<accession>A0ABD2PUQ3</accession>
<evidence type="ECO:0000313" key="2">
    <source>
        <dbReference type="Proteomes" id="UP001626550"/>
    </source>
</evidence>
<protein>
    <submittedName>
        <fullName evidence="1">Uncharacterized protein</fullName>
    </submittedName>
</protein>
<keyword evidence="2" id="KW-1185">Reference proteome</keyword>
<dbReference type="Proteomes" id="UP001626550">
    <property type="component" value="Unassembled WGS sequence"/>
</dbReference>
<organism evidence="1 2">
    <name type="scientific">Cichlidogyrus casuarinus</name>
    <dbReference type="NCBI Taxonomy" id="1844966"/>
    <lineage>
        <taxon>Eukaryota</taxon>
        <taxon>Metazoa</taxon>
        <taxon>Spiralia</taxon>
        <taxon>Lophotrochozoa</taxon>
        <taxon>Platyhelminthes</taxon>
        <taxon>Monogenea</taxon>
        <taxon>Monopisthocotylea</taxon>
        <taxon>Dactylogyridea</taxon>
        <taxon>Ancyrocephalidae</taxon>
        <taxon>Cichlidogyrus</taxon>
    </lineage>
</organism>
<feature type="non-terminal residue" evidence="1">
    <location>
        <position position="1"/>
    </location>
</feature>
<dbReference type="AlphaFoldDB" id="A0ABD2PUQ3"/>
<evidence type="ECO:0000313" key="1">
    <source>
        <dbReference type="EMBL" id="KAL3310627.1"/>
    </source>
</evidence>
<reference evidence="1 2" key="1">
    <citation type="submission" date="2024-11" db="EMBL/GenBank/DDBJ databases">
        <title>Adaptive evolution of stress response genes in parasites aligns with host niche diversity.</title>
        <authorList>
            <person name="Hahn C."/>
            <person name="Resl P."/>
        </authorList>
    </citation>
    <scope>NUCLEOTIDE SEQUENCE [LARGE SCALE GENOMIC DNA]</scope>
    <source>
        <strain evidence="1">EGGRZ-B1_66</strain>
        <tissue evidence="1">Body</tissue>
    </source>
</reference>
<dbReference type="EMBL" id="JBJKFK010002786">
    <property type="protein sequence ID" value="KAL3310627.1"/>
    <property type="molecule type" value="Genomic_DNA"/>
</dbReference>